<evidence type="ECO:0000256" key="1">
    <source>
        <dbReference type="ARBA" id="ARBA00022573"/>
    </source>
</evidence>
<proteinExistence type="inferred from homology"/>
<dbReference type="GO" id="GO:0032259">
    <property type="term" value="P:methylation"/>
    <property type="evidence" value="ECO:0007669"/>
    <property type="project" value="UniProtKB-KW"/>
</dbReference>
<dbReference type="Gene3D" id="3.30.2110.10">
    <property type="entry name" value="CbiD-like"/>
    <property type="match status" value="1"/>
</dbReference>
<evidence type="ECO:0000256" key="5">
    <source>
        <dbReference type="HAMAP-Rule" id="MF_00787"/>
    </source>
</evidence>
<reference evidence="6 7" key="1">
    <citation type="journal article" date="2022" name="Genome Biol. Evol.">
        <title>Host diet, physiology and behaviors set the stage for Lachnospiraceae cladogenesis.</title>
        <authorList>
            <person name="Vera-Ponce De Leon A."/>
            <person name="Schneider M."/>
            <person name="Jahnes B.C."/>
            <person name="Sadowski V."/>
            <person name="Camuy-Velez L.A."/>
            <person name="Duan J."/>
            <person name="Sabree Z.L."/>
        </authorList>
    </citation>
    <scope>NUCLEOTIDE SEQUENCE [LARGE SCALE GENOMIC DNA]</scope>
    <source>
        <strain evidence="6 7">PAL113</strain>
    </source>
</reference>
<comment type="pathway">
    <text evidence="5">Cofactor biosynthesis; adenosylcobalamin biosynthesis; cob(II)yrinate a,c-diamide from sirohydrochlorin (anaerobic route): step 6/10.</text>
</comment>
<dbReference type="PIRSF" id="PIRSF026782">
    <property type="entry name" value="CbiD"/>
    <property type="match status" value="1"/>
</dbReference>
<evidence type="ECO:0000256" key="4">
    <source>
        <dbReference type="ARBA" id="ARBA00022691"/>
    </source>
</evidence>
<accession>A0ABT1E8N0</accession>
<dbReference type="PANTHER" id="PTHR35863:SF1">
    <property type="entry name" value="COBALT-PRECORRIN-5B C(1)-METHYLTRANSFERASE"/>
    <property type="match status" value="1"/>
</dbReference>
<dbReference type="Pfam" id="PF01888">
    <property type="entry name" value="CbiD"/>
    <property type="match status" value="1"/>
</dbReference>
<comment type="similarity">
    <text evidence="5">Belongs to the CbiD family.</text>
</comment>
<sequence>MRKGYTTGSCAAAAAKAAARMIFTGETIETVSLTTPKGITLHLDVECIRFQDGWVSCGIRKDSGDDPDVTNGICVFAKVEKIKESRIDIKAGEGVGIVTKKGLEQKIGEAAINRVPRRMIREAVEAEGKIQGYSGGFSVLISIPGGEALAKKTFNPRLGIMGGISVLGTTGIVEPMSVKALLDTIQLEMKVLKANGHHYCYVVPGNYGSTFLKETLGYEDGLAVKSSNYIGETIDIALELKMKGLLFVGHAGKLIKLAAGIMNTHSRQADGRMEILAAHAGMAGGNQRLIKKIMGSVATEAAIEQLKGAGLLEDVMESIMEKITSHLKGRVTKELEIGLIMFTMEQGIVGMTKNAMKIQERITEERK</sequence>
<dbReference type="HAMAP" id="MF_00787">
    <property type="entry name" value="CbiD"/>
    <property type="match status" value="1"/>
</dbReference>
<organism evidence="6 7">
    <name type="scientific">Aequitasia blattaphilus</name>
    <dbReference type="NCBI Taxonomy" id="2949332"/>
    <lineage>
        <taxon>Bacteria</taxon>
        <taxon>Bacillati</taxon>
        <taxon>Bacillota</taxon>
        <taxon>Clostridia</taxon>
        <taxon>Lachnospirales</taxon>
        <taxon>Lachnospiraceae</taxon>
        <taxon>Aequitasia</taxon>
    </lineage>
</organism>
<dbReference type="InterPro" id="IPR036074">
    <property type="entry name" value="CbiD_sf"/>
</dbReference>
<keyword evidence="7" id="KW-1185">Reference proteome</keyword>
<evidence type="ECO:0000256" key="2">
    <source>
        <dbReference type="ARBA" id="ARBA00022603"/>
    </source>
</evidence>
<evidence type="ECO:0000313" key="6">
    <source>
        <dbReference type="EMBL" id="MCP1102175.1"/>
    </source>
</evidence>
<dbReference type="SUPFAM" id="SSF111342">
    <property type="entry name" value="CbiD-like"/>
    <property type="match status" value="1"/>
</dbReference>
<keyword evidence="2 5" id="KW-0489">Methyltransferase</keyword>
<dbReference type="PANTHER" id="PTHR35863">
    <property type="entry name" value="COBALT-PRECORRIN-5B C(1)-METHYLTRANSFERASE"/>
    <property type="match status" value="1"/>
</dbReference>
<dbReference type="InterPro" id="IPR002748">
    <property type="entry name" value="CbiD"/>
</dbReference>
<comment type="catalytic activity">
    <reaction evidence="5">
        <text>Co-precorrin-5B + S-adenosyl-L-methionine = Co-precorrin-6A + S-adenosyl-L-homocysteine</text>
        <dbReference type="Rhea" id="RHEA:26285"/>
        <dbReference type="ChEBI" id="CHEBI:57856"/>
        <dbReference type="ChEBI" id="CHEBI:59789"/>
        <dbReference type="ChEBI" id="CHEBI:60063"/>
        <dbReference type="ChEBI" id="CHEBI:60064"/>
        <dbReference type="EC" id="2.1.1.195"/>
    </reaction>
</comment>
<keyword evidence="1 5" id="KW-0169">Cobalamin biosynthesis</keyword>
<dbReference type="GO" id="GO:0008168">
    <property type="term" value="F:methyltransferase activity"/>
    <property type="evidence" value="ECO:0007669"/>
    <property type="project" value="UniProtKB-KW"/>
</dbReference>
<dbReference type="EMBL" id="JAMZFW010000008">
    <property type="protein sequence ID" value="MCP1102175.1"/>
    <property type="molecule type" value="Genomic_DNA"/>
</dbReference>
<gene>
    <name evidence="5 6" type="primary">cbiD</name>
    <name evidence="6" type="ORF">NK125_07055</name>
</gene>
<dbReference type="Proteomes" id="UP001523566">
    <property type="component" value="Unassembled WGS sequence"/>
</dbReference>
<protein>
    <recommendedName>
        <fullName evidence="5">Cobalt-precorrin-5B C(1)-methyltransferase</fullName>
        <ecNumber evidence="5">2.1.1.195</ecNumber>
    </recommendedName>
    <alternativeName>
        <fullName evidence="5">Cobalt-precorrin-6A synthase</fullName>
    </alternativeName>
</protein>
<keyword evidence="3 5" id="KW-0808">Transferase</keyword>
<evidence type="ECO:0000256" key="3">
    <source>
        <dbReference type="ARBA" id="ARBA00022679"/>
    </source>
</evidence>
<keyword evidence="4 5" id="KW-0949">S-adenosyl-L-methionine</keyword>
<comment type="caution">
    <text evidence="6">The sequence shown here is derived from an EMBL/GenBank/DDBJ whole genome shotgun (WGS) entry which is preliminary data.</text>
</comment>
<name>A0ABT1E8N0_9FIRM</name>
<dbReference type="RefSeq" id="WP_262065959.1">
    <property type="nucleotide sequence ID" value="NZ_JAMXOD010000008.1"/>
</dbReference>
<dbReference type="NCBIfam" id="TIGR00312">
    <property type="entry name" value="cbiD"/>
    <property type="match status" value="1"/>
</dbReference>
<comment type="function">
    <text evidence="5">Catalyzes the methylation of C-1 in cobalt-precorrin-5B to form cobalt-precorrin-6A.</text>
</comment>
<evidence type="ECO:0000313" key="7">
    <source>
        <dbReference type="Proteomes" id="UP001523566"/>
    </source>
</evidence>
<dbReference type="EC" id="2.1.1.195" evidence="5"/>